<dbReference type="AlphaFoldDB" id="A0A9Q9WDP4"/>
<organism evidence="4">
    <name type="scientific">Cyprinus carpio</name>
    <name type="common">Common carp</name>
    <dbReference type="NCBI Taxonomy" id="7962"/>
    <lineage>
        <taxon>Eukaryota</taxon>
        <taxon>Metazoa</taxon>
        <taxon>Chordata</taxon>
        <taxon>Craniata</taxon>
        <taxon>Vertebrata</taxon>
        <taxon>Euteleostomi</taxon>
        <taxon>Actinopterygii</taxon>
        <taxon>Neopterygii</taxon>
        <taxon>Teleostei</taxon>
        <taxon>Ostariophysi</taxon>
        <taxon>Cypriniformes</taxon>
        <taxon>Cyprinidae</taxon>
        <taxon>Cyprininae</taxon>
        <taxon>Cyprinus</taxon>
    </lineage>
</organism>
<keyword evidence="1" id="KW-0677">Repeat</keyword>
<evidence type="ECO:0000256" key="3">
    <source>
        <dbReference type="SAM" id="MobiDB-lite"/>
    </source>
</evidence>
<feature type="region of interest" description="Disordered" evidence="3">
    <location>
        <begin position="12"/>
        <end position="32"/>
    </location>
</feature>
<dbReference type="RefSeq" id="XP_042581066.1">
    <property type="nucleotide sequence ID" value="XM_042725132.1"/>
</dbReference>
<dbReference type="GeneID" id="109111025"/>
<evidence type="ECO:0000313" key="4">
    <source>
        <dbReference type="RefSeq" id="XP_042581066.1"/>
    </source>
</evidence>
<reference evidence="4" key="1">
    <citation type="submission" date="2025-08" db="UniProtKB">
        <authorList>
            <consortium name="RefSeq"/>
        </authorList>
    </citation>
    <scope>IDENTIFICATION</scope>
    <source>
        <tissue evidence="4">Muscle</tissue>
    </source>
</reference>
<gene>
    <name evidence="4" type="primary">LOC109111025</name>
</gene>
<proteinExistence type="predicted"/>
<keyword evidence="2" id="KW-0040">ANK repeat</keyword>
<dbReference type="Proteomes" id="UP001155660">
    <property type="component" value="Chromosome B5"/>
</dbReference>
<evidence type="ECO:0000256" key="2">
    <source>
        <dbReference type="ARBA" id="ARBA00023043"/>
    </source>
</evidence>
<sequence length="248" mass="27563">MLWTEVRGRRGQQRVYAQMSESPVLRRRADPGDDRLSGGSFLSYLQDQGAPGWHSAPEQTQNRVGSLQCSLPRQAMESMMSSVRATVDCDSKQSCLAQDALIEPVRDIGHSEIIHGHYQGTQPFEKGLGFPHRAANIRGWEDMHLRVQGDEADDLPGEQVSEEQFTDEHGNIVTKKIVRKVVRRGKGEEGGQELIIEGLPQDISEADADGEQFMSYAVLGRDSKPDVVNVKRGGAQIVKCVSLRRVKQ</sequence>
<protein>
    <submittedName>
        <fullName evidence="4">Ankyrin-1-like isoform X2</fullName>
    </submittedName>
</protein>
<accession>A0A9Q9WDP4</accession>
<dbReference type="InterPro" id="IPR051165">
    <property type="entry name" value="Multifunctional_ANK_Repeat"/>
</dbReference>
<evidence type="ECO:0000256" key="1">
    <source>
        <dbReference type="ARBA" id="ARBA00022737"/>
    </source>
</evidence>
<dbReference type="PANTHER" id="PTHR24123:SF71">
    <property type="entry name" value="ANKYRIN 1, ERYTHROCYTIC A ISOFORM X1"/>
    <property type="match status" value="1"/>
</dbReference>
<dbReference type="PANTHER" id="PTHR24123">
    <property type="entry name" value="ANKYRIN REPEAT-CONTAINING"/>
    <property type="match status" value="1"/>
</dbReference>
<name>A0A9Q9WDP4_CYPCA</name>